<evidence type="ECO:0000256" key="1">
    <source>
        <dbReference type="SAM" id="Phobius"/>
    </source>
</evidence>
<proteinExistence type="predicted"/>
<evidence type="ECO:0000313" key="2">
    <source>
        <dbReference type="EMBL" id="PST37592.1"/>
    </source>
</evidence>
<dbReference type="Proteomes" id="UP000241048">
    <property type="component" value="Unassembled WGS sequence"/>
</dbReference>
<protein>
    <recommendedName>
        <fullName evidence="4">Type IV pilin</fullName>
    </recommendedName>
</protein>
<accession>A0A2T3FQP0</accession>
<evidence type="ECO:0000313" key="3">
    <source>
        <dbReference type="Proteomes" id="UP000241048"/>
    </source>
</evidence>
<keyword evidence="3" id="KW-1185">Reference proteome</keyword>
<evidence type="ECO:0008006" key="4">
    <source>
        <dbReference type="Google" id="ProtNLM"/>
    </source>
</evidence>
<sequence>MSFWNVLLVIIVILAILLVVLYILGSRMQKRQAEQQTMIDASKQTVSILAIDKKKLKIGDSGLPKMVIDQTPWYMKWAKLPIVKAKIGPKVVTMIADEKVFLQLPLRTEAKVVISGLYITEIKSVRGGIPPLPKKKKFFDRFKKNTEEAAKKEASKSKKNK</sequence>
<feature type="transmembrane region" description="Helical" evidence="1">
    <location>
        <begin position="6"/>
        <end position="25"/>
    </location>
</feature>
<dbReference type="EMBL" id="PYLO01000002">
    <property type="protein sequence ID" value="PST37592.1"/>
    <property type="molecule type" value="Genomic_DNA"/>
</dbReference>
<dbReference type="GeneID" id="79838987"/>
<gene>
    <name evidence="2" type="ORF">C7U56_06770</name>
</gene>
<comment type="caution">
    <text evidence="2">The sequence shown here is derived from an EMBL/GenBank/DDBJ whole genome shotgun (WGS) entry which is preliminary data.</text>
</comment>
<reference evidence="2 3" key="1">
    <citation type="submission" date="2018-03" db="EMBL/GenBank/DDBJ databases">
        <title>Lachnoclostridium SNUG30386 gen.nov., sp.nov., isolated from human faeces.</title>
        <authorList>
            <person name="Seo B."/>
            <person name="Jeon K."/>
            <person name="Ko G."/>
        </authorList>
    </citation>
    <scope>NUCLEOTIDE SEQUENCE [LARGE SCALE GENOMIC DNA]</scope>
    <source>
        <strain evidence="2 3">SNUG30386</strain>
    </source>
</reference>
<organism evidence="2 3">
    <name type="scientific">Clostridium fessum</name>
    <dbReference type="NCBI Taxonomy" id="2126740"/>
    <lineage>
        <taxon>Bacteria</taxon>
        <taxon>Bacillati</taxon>
        <taxon>Bacillota</taxon>
        <taxon>Clostridia</taxon>
        <taxon>Eubacteriales</taxon>
        <taxon>Clostridiaceae</taxon>
        <taxon>Clostridium</taxon>
    </lineage>
</organism>
<name>A0A2T3FQP0_9CLOT</name>
<dbReference type="AlphaFoldDB" id="A0A2T3FQP0"/>
<keyword evidence="1" id="KW-0812">Transmembrane</keyword>
<dbReference type="RefSeq" id="WP_022360091.1">
    <property type="nucleotide sequence ID" value="NZ_CAUWBW010000009.1"/>
</dbReference>
<keyword evidence="1" id="KW-0472">Membrane</keyword>
<keyword evidence="1" id="KW-1133">Transmembrane helix</keyword>